<organism evidence="2 3">
    <name type="scientific">Mixia osmundae (strain CBS 9802 / IAM 14324 / JCM 22182 / KY 12970)</name>
    <dbReference type="NCBI Taxonomy" id="764103"/>
    <lineage>
        <taxon>Eukaryota</taxon>
        <taxon>Fungi</taxon>
        <taxon>Dikarya</taxon>
        <taxon>Basidiomycota</taxon>
        <taxon>Pucciniomycotina</taxon>
        <taxon>Mixiomycetes</taxon>
        <taxon>Mixiales</taxon>
        <taxon>Mixiaceae</taxon>
        <taxon>Mixia</taxon>
    </lineage>
</organism>
<feature type="domain" description="MPN" evidence="1">
    <location>
        <begin position="62"/>
        <end position="215"/>
    </location>
</feature>
<dbReference type="GO" id="GO:0008237">
    <property type="term" value="F:metallopeptidase activity"/>
    <property type="evidence" value="ECO:0007669"/>
    <property type="project" value="InterPro"/>
</dbReference>
<dbReference type="EMBL" id="BABT02000170">
    <property type="protein sequence ID" value="GAA99038.1"/>
    <property type="molecule type" value="Genomic_DNA"/>
</dbReference>
<dbReference type="InterPro" id="IPR024969">
    <property type="entry name" value="EIF3F/CSN6-like_C"/>
</dbReference>
<dbReference type="FunCoup" id="G7E878">
    <property type="interactions" value="679"/>
</dbReference>
<dbReference type="Gene3D" id="3.40.140.10">
    <property type="entry name" value="Cytidine Deaminase, domain 2"/>
    <property type="match status" value="1"/>
</dbReference>
<dbReference type="GO" id="GO:0071541">
    <property type="term" value="C:eukaryotic translation initiation factor 3 complex, eIF3m"/>
    <property type="evidence" value="ECO:0007669"/>
    <property type="project" value="TreeGrafter"/>
</dbReference>
<dbReference type="STRING" id="764103.G7E878"/>
<dbReference type="Pfam" id="PF01398">
    <property type="entry name" value="JAB"/>
    <property type="match status" value="1"/>
</dbReference>
<dbReference type="OMA" id="EYFVHFH"/>
<gene>
    <name evidence="2" type="primary">Mo05727</name>
    <name evidence="2" type="ORF">E5Q_05727</name>
</gene>
<dbReference type="InterPro" id="IPR037518">
    <property type="entry name" value="MPN"/>
</dbReference>
<sequence>MATVAPLTLRLGHAGAGPLAGAAGYGSGLTIASTVGSTGGVAPSSSAAAASALSASGSVTKVLIGPVPLASILDHHLRRPEKQDRVLGTLLGVRRENGEIEIRSSFGVPYSMINNPQTREDDLLIDDSHDNDDFLNLLNKASTSRSAASQQDHILGWYTTAPKLFTFTPLIHDKYASKTAPFPAIHLTLDPETLQFKTYVGAQLGVQKKLQNLAFLPVANELRVDESERTAVDVWTQPAYTSATTTKVNAATAYAGGIVLPPSPLSSLRQLLRQVSVMLDAALAYVASVNAGATQGDARIGRHLLETVAAVPQAGRGQTLSHGNPNDATLAAGHDADAEGQEGLEEEFNAHLADVLMLNYLSNVVQIQLDIAARLTLVQDRRDSARS</sequence>
<dbReference type="PANTHER" id="PTHR10540">
    <property type="entry name" value="EUKARYOTIC TRANSLATION INITIATION FACTOR 3 SUBUNIT F-RELATED"/>
    <property type="match status" value="1"/>
</dbReference>
<dbReference type="eggNOG" id="KOG2975">
    <property type="taxonomic scope" value="Eukaryota"/>
</dbReference>
<name>G7E878_MIXOS</name>
<evidence type="ECO:0000313" key="2">
    <source>
        <dbReference type="EMBL" id="GAA99038.1"/>
    </source>
</evidence>
<accession>G7E878</accession>
<dbReference type="AlphaFoldDB" id="G7E878"/>
<proteinExistence type="predicted"/>
<dbReference type="GO" id="GO:0031369">
    <property type="term" value="F:translation initiation factor binding"/>
    <property type="evidence" value="ECO:0007669"/>
    <property type="project" value="TreeGrafter"/>
</dbReference>
<comment type="caution">
    <text evidence="2">The sequence shown here is derived from an EMBL/GenBank/DDBJ whole genome shotgun (WGS) entry which is preliminary data.</text>
</comment>
<dbReference type="GO" id="GO:0003743">
    <property type="term" value="F:translation initiation factor activity"/>
    <property type="evidence" value="ECO:0007669"/>
    <property type="project" value="TreeGrafter"/>
</dbReference>
<dbReference type="InterPro" id="IPR000555">
    <property type="entry name" value="JAMM/MPN+_dom"/>
</dbReference>
<evidence type="ECO:0000259" key="1">
    <source>
        <dbReference type="PROSITE" id="PS50249"/>
    </source>
</evidence>
<dbReference type="HOGENOM" id="CLU_027018_0_2_1"/>
<dbReference type="Proteomes" id="UP000009131">
    <property type="component" value="Unassembled WGS sequence"/>
</dbReference>
<dbReference type="OrthoDB" id="25498at2759"/>
<dbReference type="PANTHER" id="PTHR10540:SF6">
    <property type="entry name" value="EUKARYOTIC TRANSLATION INITIATION FACTOR 3 SUBUNIT F"/>
    <property type="match status" value="1"/>
</dbReference>
<dbReference type="PROSITE" id="PS50249">
    <property type="entry name" value="MPN"/>
    <property type="match status" value="1"/>
</dbReference>
<evidence type="ECO:0000313" key="3">
    <source>
        <dbReference type="Proteomes" id="UP000009131"/>
    </source>
</evidence>
<keyword evidence="3" id="KW-1185">Reference proteome</keyword>
<dbReference type="Pfam" id="PF13012">
    <property type="entry name" value="MitMem_reg"/>
    <property type="match status" value="1"/>
</dbReference>
<reference evidence="2 3" key="1">
    <citation type="journal article" date="2011" name="J. Gen. Appl. Microbiol.">
        <title>Draft genome sequencing of the enigmatic basidiomycete Mixia osmundae.</title>
        <authorList>
            <person name="Nishida H."/>
            <person name="Nagatsuka Y."/>
            <person name="Sugiyama J."/>
        </authorList>
    </citation>
    <scope>NUCLEOTIDE SEQUENCE [LARGE SCALE GENOMIC DNA]</scope>
    <source>
        <strain evidence="3">CBS 9802 / IAM 14324 / JCM 22182 / KY 12970</strain>
    </source>
</reference>
<reference evidence="2 3" key="2">
    <citation type="journal article" date="2012" name="Open Biol.">
        <title>Characteristics of nucleosomes and linker DNA regions on the genome of the basidiomycete Mixia osmundae revealed by mono- and dinucleosome mapping.</title>
        <authorList>
            <person name="Nishida H."/>
            <person name="Kondo S."/>
            <person name="Matsumoto T."/>
            <person name="Suzuki Y."/>
            <person name="Yoshikawa H."/>
            <person name="Taylor T.D."/>
            <person name="Sugiyama J."/>
        </authorList>
    </citation>
    <scope>NUCLEOTIDE SEQUENCE [LARGE SCALE GENOMIC DNA]</scope>
    <source>
        <strain evidence="3">CBS 9802 / IAM 14324 / JCM 22182 / KY 12970</strain>
    </source>
</reference>
<protein>
    <recommendedName>
        <fullName evidence="1">MPN domain-containing protein</fullName>
    </recommendedName>
</protein>
<dbReference type="RefSeq" id="XP_014570989.1">
    <property type="nucleotide sequence ID" value="XM_014715503.1"/>
</dbReference>
<dbReference type="InParanoid" id="G7E878"/>